<evidence type="ECO:0000313" key="1">
    <source>
        <dbReference type="EMBL" id="KAF2470254.1"/>
    </source>
</evidence>
<name>A0ACB6QTA6_9PLEO</name>
<protein>
    <submittedName>
        <fullName evidence="1">Kinase-like protein</fullName>
    </submittedName>
</protein>
<keyword evidence="2" id="KW-1185">Reference proteome</keyword>
<accession>A0ACB6QTA6</accession>
<organism evidence="1 2">
    <name type="scientific">Lindgomyces ingoldianus</name>
    <dbReference type="NCBI Taxonomy" id="673940"/>
    <lineage>
        <taxon>Eukaryota</taxon>
        <taxon>Fungi</taxon>
        <taxon>Dikarya</taxon>
        <taxon>Ascomycota</taxon>
        <taxon>Pezizomycotina</taxon>
        <taxon>Dothideomycetes</taxon>
        <taxon>Pleosporomycetidae</taxon>
        <taxon>Pleosporales</taxon>
        <taxon>Lindgomycetaceae</taxon>
        <taxon>Lindgomyces</taxon>
    </lineage>
</organism>
<dbReference type="EMBL" id="MU003508">
    <property type="protein sequence ID" value="KAF2470254.1"/>
    <property type="molecule type" value="Genomic_DNA"/>
</dbReference>
<sequence length="261" mass="30290">MEFLHSEKFFLSQYGTAEVLSKQGGAKVLLFGDELILKTGRRVSRAEEVAMRLVKEHTDVPVPEVGSSYYNANEGRLCMSFIPGKPLNKSWDYLDNTVKERLCHNIWSIIEKLRQIPKPPELQHLFLGLADGSNSRDVLVAELSEHQRLLDDEAVRSRIYERYYECNGRKYEKELPDMLPRAEFSVFTHGDISPRNIMFDSKTQQITGIIDWENAGWYPDYWEYANILKPSVDDNWQEWMDLTAPRKWDISGIMAARVVLL</sequence>
<gene>
    <name evidence="1" type="ORF">BDR25DRAFT_32969</name>
</gene>
<proteinExistence type="predicted"/>
<reference evidence="1" key="1">
    <citation type="journal article" date="2020" name="Stud. Mycol.">
        <title>101 Dothideomycetes genomes: a test case for predicting lifestyles and emergence of pathogens.</title>
        <authorList>
            <person name="Haridas S."/>
            <person name="Albert R."/>
            <person name="Binder M."/>
            <person name="Bloem J."/>
            <person name="Labutti K."/>
            <person name="Salamov A."/>
            <person name="Andreopoulos B."/>
            <person name="Baker S."/>
            <person name="Barry K."/>
            <person name="Bills G."/>
            <person name="Bluhm B."/>
            <person name="Cannon C."/>
            <person name="Castanera R."/>
            <person name="Culley D."/>
            <person name="Daum C."/>
            <person name="Ezra D."/>
            <person name="Gonzalez J."/>
            <person name="Henrissat B."/>
            <person name="Kuo A."/>
            <person name="Liang C."/>
            <person name="Lipzen A."/>
            <person name="Lutzoni F."/>
            <person name="Magnuson J."/>
            <person name="Mondo S."/>
            <person name="Nolan M."/>
            <person name="Ohm R."/>
            <person name="Pangilinan J."/>
            <person name="Park H.-J."/>
            <person name="Ramirez L."/>
            <person name="Alfaro M."/>
            <person name="Sun H."/>
            <person name="Tritt A."/>
            <person name="Yoshinaga Y."/>
            <person name="Zwiers L.-H."/>
            <person name="Turgeon B."/>
            <person name="Goodwin S."/>
            <person name="Spatafora J."/>
            <person name="Crous P."/>
            <person name="Grigoriev I."/>
        </authorList>
    </citation>
    <scope>NUCLEOTIDE SEQUENCE</scope>
    <source>
        <strain evidence="1">ATCC 200398</strain>
    </source>
</reference>
<dbReference type="Proteomes" id="UP000799755">
    <property type="component" value="Unassembled WGS sequence"/>
</dbReference>
<evidence type="ECO:0000313" key="2">
    <source>
        <dbReference type="Proteomes" id="UP000799755"/>
    </source>
</evidence>
<comment type="caution">
    <text evidence="1">The sequence shown here is derived from an EMBL/GenBank/DDBJ whole genome shotgun (WGS) entry which is preliminary data.</text>
</comment>